<sequence>MMSSLPHGTSRPTAPLQRPLEAQSALDARDVPGAPHPTGRSLWFATCPELPAICPSSTAPAS</sequence>
<dbReference type="AlphaFoldDB" id="A0A4D9DR58"/>
<accession>A0A4D9DR58</accession>
<protein>
    <submittedName>
        <fullName evidence="2">Natriuretic peptide receptor 2</fullName>
    </submittedName>
</protein>
<evidence type="ECO:0000313" key="3">
    <source>
        <dbReference type="Proteomes" id="UP000297703"/>
    </source>
</evidence>
<feature type="region of interest" description="Disordered" evidence="1">
    <location>
        <begin position="1"/>
        <end position="40"/>
    </location>
</feature>
<comment type="caution">
    <text evidence="2">The sequence shown here is derived from an EMBL/GenBank/DDBJ whole genome shotgun (WGS) entry which is preliminary data.</text>
</comment>
<gene>
    <name evidence="2" type="ORF">DR999_PMT20258</name>
</gene>
<evidence type="ECO:0000313" key="2">
    <source>
        <dbReference type="EMBL" id="TFJ97869.1"/>
    </source>
</evidence>
<keyword evidence="3" id="KW-1185">Reference proteome</keyword>
<keyword evidence="2" id="KW-0675">Receptor</keyword>
<reference evidence="2 3" key="1">
    <citation type="submission" date="2019-04" db="EMBL/GenBank/DDBJ databases">
        <title>Draft genome of the big-headed turtle Platysternon megacephalum.</title>
        <authorList>
            <person name="Gong S."/>
        </authorList>
    </citation>
    <scope>NUCLEOTIDE SEQUENCE [LARGE SCALE GENOMIC DNA]</scope>
    <source>
        <strain evidence="2">DO16091913</strain>
        <tissue evidence="2">Muscle</tissue>
    </source>
</reference>
<reference evidence="2 3" key="2">
    <citation type="submission" date="2019-04" db="EMBL/GenBank/DDBJ databases">
        <title>The genome sequence of big-headed turtle.</title>
        <authorList>
            <person name="Gong S."/>
        </authorList>
    </citation>
    <scope>NUCLEOTIDE SEQUENCE [LARGE SCALE GENOMIC DNA]</scope>
    <source>
        <strain evidence="2">DO16091913</strain>
        <tissue evidence="2">Muscle</tissue>
    </source>
</reference>
<feature type="compositionally biased region" description="Polar residues" evidence="1">
    <location>
        <begin position="1"/>
        <end position="12"/>
    </location>
</feature>
<organism evidence="2 3">
    <name type="scientific">Platysternon megacephalum</name>
    <name type="common">big-headed turtle</name>
    <dbReference type="NCBI Taxonomy" id="55544"/>
    <lineage>
        <taxon>Eukaryota</taxon>
        <taxon>Metazoa</taxon>
        <taxon>Chordata</taxon>
        <taxon>Craniata</taxon>
        <taxon>Vertebrata</taxon>
        <taxon>Euteleostomi</taxon>
        <taxon>Archelosauria</taxon>
        <taxon>Testudinata</taxon>
        <taxon>Testudines</taxon>
        <taxon>Cryptodira</taxon>
        <taxon>Durocryptodira</taxon>
        <taxon>Testudinoidea</taxon>
        <taxon>Platysternidae</taxon>
        <taxon>Platysternon</taxon>
    </lineage>
</organism>
<evidence type="ECO:0000256" key="1">
    <source>
        <dbReference type="SAM" id="MobiDB-lite"/>
    </source>
</evidence>
<proteinExistence type="predicted"/>
<dbReference type="EMBL" id="QXTE01000454">
    <property type="protein sequence ID" value="TFJ97869.1"/>
    <property type="molecule type" value="Genomic_DNA"/>
</dbReference>
<dbReference type="Proteomes" id="UP000297703">
    <property type="component" value="Unassembled WGS sequence"/>
</dbReference>
<name>A0A4D9DR58_9SAUR</name>